<dbReference type="OrthoDB" id="8046937at2759"/>
<evidence type="ECO:0000256" key="1">
    <source>
        <dbReference type="SAM" id="MobiDB-lite"/>
    </source>
</evidence>
<dbReference type="EMBL" id="JAIZAY010000001">
    <property type="protein sequence ID" value="KAJ8048397.1"/>
    <property type="molecule type" value="Genomic_DNA"/>
</dbReference>
<proteinExistence type="predicted"/>
<comment type="caution">
    <text evidence="2">The sequence shown here is derived from an EMBL/GenBank/DDBJ whole genome shotgun (WGS) entry which is preliminary data.</text>
</comment>
<gene>
    <name evidence="2" type="ORF">HOLleu_00690</name>
</gene>
<sequence length="250" mass="28292">MIYEGDPLQFWVFMRTFENSVAKSSLSDGAKLTRLLQYCKGLAGRVIQHCTVMDPKDGYCNTISLLKERFGSNYIIADAWINKVTGEGAIASHDKRGIREFADDLKICHQTLDAMGHLSEVNTQKVILSIVECLPGFVRNRWIREVRLIRKKKDRVPNFVDLVEFVKDIVDEICDPVYGKLSYNRKEGNSSSNKSGSTRPRNKGSNFSVTTDVVAQGSCLKCKKESRTLFECTEFKGMGARDRLSFARDK</sequence>
<keyword evidence="3" id="KW-1185">Reference proteome</keyword>
<dbReference type="PANTHER" id="PTHR47331:SF1">
    <property type="entry name" value="GAG-LIKE PROTEIN"/>
    <property type="match status" value="1"/>
</dbReference>
<dbReference type="Pfam" id="PF03564">
    <property type="entry name" value="DUF1759"/>
    <property type="match status" value="1"/>
</dbReference>
<organism evidence="2 3">
    <name type="scientific">Holothuria leucospilota</name>
    <name type="common">Black long sea cucumber</name>
    <name type="synonym">Mertensiothuria leucospilota</name>
    <dbReference type="NCBI Taxonomy" id="206669"/>
    <lineage>
        <taxon>Eukaryota</taxon>
        <taxon>Metazoa</taxon>
        <taxon>Echinodermata</taxon>
        <taxon>Eleutherozoa</taxon>
        <taxon>Echinozoa</taxon>
        <taxon>Holothuroidea</taxon>
        <taxon>Aspidochirotacea</taxon>
        <taxon>Aspidochirotida</taxon>
        <taxon>Holothuriidae</taxon>
        <taxon>Holothuria</taxon>
    </lineage>
</organism>
<reference evidence="2" key="1">
    <citation type="submission" date="2021-10" db="EMBL/GenBank/DDBJ databases">
        <title>Tropical sea cucumber genome reveals ecological adaptation and Cuvierian tubules defense mechanism.</title>
        <authorList>
            <person name="Chen T."/>
        </authorList>
    </citation>
    <scope>NUCLEOTIDE SEQUENCE</scope>
    <source>
        <strain evidence="2">Nanhai2018</strain>
        <tissue evidence="2">Muscle</tissue>
    </source>
</reference>
<name>A0A9Q1CN28_HOLLE</name>
<feature type="region of interest" description="Disordered" evidence="1">
    <location>
        <begin position="185"/>
        <end position="207"/>
    </location>
</feature>
<evidence type="ECO:0000313" key="3">
    <source>
        <dbReference type="Proteomes" id="UP001152320"/>
    </source>
</evidence>
<dbReference type="InterPro" id="IPR005312">
    <property type="entry name" value="DUF1759"/>
</dbReference>
<dbReference type="PANTHER" id="PTHR47331">
    <property type="entry name" value="PHD-TYPE DOMAIN-CONTAINING PROTEIN"/>
    <property type="match status" value="1"/>
</dbReference>
<dbReference type="Proteomes" id="UP001152320">
    <property type="component" value="Chromosome 1"/>
</dbReference>
<protein>
    <submittedName>
        <fullName evidence="2">Uncharacterized protein</fullName>
    </submittedName>
</protein>
<evidence type="ECO:0000313" key="2">
    <source>
        <dbReference type="EMBL" id="KAJ8048397.1"/>
    </source>
</evidence>
<accession>A0A9Q1CN28</accession>
<dbReference type="AlphaFoldDB" id="A0A9Q1CN28"/>